<feature type="region of interest" description="Disordered" evidence="1">
    <location>
        <begin position="40"/>
        <end position="62"/>
    </location>
</feature>
<keyword evidence="3" id="KW-1185">Reference proteome</keyword>
<evidence type="ECO:0000256" key="1">
    <source>
        <dbReference type="SAM" id="MobiDB-lite"/>
    </source>
</evidence>
<proteinExistence type="predicted"/>
<protein>
    <submittedName>
        <fullName evidence="2">Uncharacterized protein</fullName>
    </submittedName>
</protein>
<sequence>MFSCVNQPRGCRGRVNQINTRCDSCRQLGLRKTSIFTAPSPYRRPSIDLPSLASLSNEYEQR</sequence>
<dbReference type="OrthoDB" id="3911301at2759"/>
<evidence type="ECO:0000313" key="2">
    <source>
        <dbReference type="EMBL" id="RPB09562.1"/>
    </source>
</evidence>
<reference evidence="2 3" key="1">
    <citation type="journal article" date="2018" name="Nat. Ecol. Evol.">
        <title>Pezizomycetes genomes reveal the molecular basis of ectomycorrhizal truffle lifestyle.</title>
        <authorList>
            <person name="Murat C."/>
            <person name="Payen T."/>
            <person name="Noel B."/>
            <person name="Kuo A."/>
            <person name="Morin E."/>
            <person name="Chen J."/>
            <person name="Kohler A."/>
            <person name="Krizsan K."/>
            <person name="Balestrini R."/>
            <person name="Da Silva C."/>
            <person name="Montanini B."/>
            <person name="Hainaut M."/>
            <person name="Levati E."/>
            <person name="Barry K.W."/>
            <person name="Belfiori B."/>
            <person name="Cichocki N."/>
            <person name="Clum A."/>
            <person name="Dockter R.B."/>
            <person name="Fauchery L."/>
            <person name="Guy J."/>
            <person name="Iotti M."/>
            <person name="Le Tacon F."/>
            <person name="Lindquist E.A."/>
            <person name="Lipzen A."/>
            <person name="Malagnac F."/>
            <person name="Mello A."/>
            <person name="Molinier V."/>
            <person name="Miyauchi S."/>
            <person name="Poulain J."/>
            <person name="Riccioni C."/>
            <person name="Rubini A."/>
            <person name="Sitrit Y."/>
            <person name="Splivallo R."/>
            <person name="Traeger S."/>
            <person name="Wang M."/>
            <person name="Zifcakova L."/>
            <person name="Wipf D."/>
            <person name="Zambonelli A."/>
            <person name="Paolocci F."/>
            <person name="Nowrousian M."/>
            <person name="Ottonello S."/>
            <person name="Baldrian P."/>
            <person name="Spatafora J.W."/>
            <person name="Henrissat B."/>
            <person name="Nagy L.G."/>
            <person name="Aury J.M."/>
            <person name="Wincker P."/>
            <person name="Grigoriev I.V."/>
            <person name="Bonfante P."/>
            <person name="Martin F.M."/>
        </authorList>
    </citation>
    <scope>NUCLEOTIDE SEQUENCE [LARGE SCALE GENOMIC DNA]</scope>
    <source>
        <strain evidence="2 3">CCBAS932</strain>
    </source>
</reference>
<dbReference type="AlphaFoldDB" id="A0A3N4KJR4"/>
<dbReference type="Proteomes" id="UP000277580">
    <property type="component" value="Unassembled WGS sequence"/>
</dbReference>
<feature type="compositionally biased region" description="Polar residues" evidence="1">
    <location>
        <begin position="53"/>
        <end position="62"/>
    </location>
</feature>
<organism evidence="2 3">
    <name type="scientific">Morchella conica CCBAS932</name>
    <dbReference type="NCBI Taxonomy" id="1392247"/>
    <lineage>
        <taxon>Eukaryota</taxon>
        <taxon>Fungi</taxon>
        <taxon>Dikarya</taxon>
        <taxon>Ascomycota</taxon>
        <taxon>Pezizomycotina</taxon>
        <taxon>Pezizomycetes</taxon>
        <taxon>Pezizales</taxon>
        <taxon>Morchellaceae</taxon>
        <taxon>Morchella</taxon>
    </lineage>
</organism>
<evidence type="ECO:0000313" key="3">
    <source>
        <dbReference type="Proteomes" id="UP000277580"/>
    </source>
</evidence>
<dbReference type="InParanoid" id="A0A3N4KJR4"/>
<dbReference type="EMBL" id="ML119151">
    <property type="protein sequence ID" value="RPB09562.1"/>
    <property type="molecule type" value="Genomic_DNA"/>
</dbReference>
<accession>A0A3N4KJR4</accession>
<name>A0A3N4KJR4_9PEZI</name>
<gene>
    <name evidence="2" type="ORF">P167DRAFT_510541</name>
</gene>